<reference evidence="1" key="2">
    <citation type="submission" date="2020-05" db="UniProtKB">
        <authorList>
            <consortium name="EnsemblMetazoa"/>
        </authorList>
    </citation>
    <scope>IDENTIFICATION</scope>
    <source>
        <strain evidence="1">MINIMUS1</strain>
    </source>
</reference>
<dbReference type="VEuPathDB" id="VectorBase:AMIN014771"/>
<name>A0A182WQ39_9DIPT</name>
<reference evidence="2" key="1">
    <citation type="submission" date="2013-03" db="EMBL/GenBank/DDBJ databases">
        <title>The Genome Sequence of Anopheles minimus MINIMUS1.</title>
        <authorList>
            <consortium name="The Broad Institute Genomics Platform"/>
            <person name="Neafsey D.E."/>
            <person name="Walton C."/>
            <person name="Walker B."/>
            <person name="Young S.K."/>
            <person name="Zeng Q."/>
            <person name="Gargeya S."/>
            <person name="Fitzgerald M."/>
            <person name="Haas B."/>
            <person name="Abouelleil A."/>
            <person name="Allen A.W."/>
            <person name="Alvarado L."/>
            <person name="Arachchi H.M."/>
            <person name="Berlin A.M."/>
            <person name="Chapman S.B."/>
            <person name="Gainer-Dewar J."/>
            <person name="Goldberg J."/>
            <person name="Griggs A."/>
            <person name="Gujja S."/>
            <person name="Hansen M."/>
            <person name="Howarth C."/>
            <person name="Imamovic A."/>
            <person name="Ireland A."/>
            <person name="Larimer J."/>
            <person name="McCowan C."/>
            <person name="Murphy C."/>
            <person name="Pearson M."/>
            <person name="Poon T.W."/>
            <person name="Priest M."/>
            <person name="Roberts A."/>
            <person name="Saif S."/>
            <person name="Shea T."/>
            <person name="Sisk P."/>
            <person name="Sykes S."/>
            <person name="Wortman J."/>
            <person name="Nusbaum C."/>
            <person name="Birren B."/>
        </authorList>
    </citation>
    <scope>NUCLEOTIDE SEQUENCE [LARGE SCALE GENOMIC DNA]</scope>
    <source>
        <strain evidence="2">MINIMUS1</strain>
    </source>
</reference>
<dbReference type="AlphaFoldDB" id="A0A182WQ39"/>
<evidence type="ECO:0000313" key="1">
    <source>
        <dbReference type="EnsemblMetazoa" id="AMIN014771-PA"/>
    </source>
</evidence>
<accession>A0A182WQ39</accession>
<evidence type="ECO:0000313" key="2">
    <source>
        <dbReference type="Proteomes" id="UP000075920"/>
    </source>
</evidence>
<dbReference type="EnsemblMetazoa" id="AMIN014771-RA">
    <property type="protein sequence ID" value="AMIN014771-PA"/>
    <property type="gene ID" value="AMIN014771"/>
</dbReference>
<sequence length="70" mass="7785">MLLCVAVYKENSITICTPRLCSVDIKTVSIRGGTPLVLFLTFKGIFPIESNAKKAIVNQNNLRRDSSDDR</sequence>
<organism evidence="1 2">
    <name type="scientific">Anopheles minimus</name>
    <dbReference type="NCBI Taxonomy" id="112268"/>
    <lineage>
        <taxon>Eukaryota</taxon>
        <taxon>Metazoa</taxon>
        <taxon>Ecdysozoa</taxon>
        <taxon>Arthropoda</taxon>
        <taxon>Hexapoda</taxon>
        <taxon>Insecta</taxon>
        <taxon>Pterygota</taxon>
        <taxon>Neoptera</taxon>
        <taxon>Endopterygota</taxon>
        <taxon>Diptera</taxon>
        <taxon>Nematocera</taxon>
        <taxon>Culicoidea</taxon>
        <taxon>Culicidae</taxon>
        <taxon>Anophelinae</taxon>
        <taxon>Anopheles</taxon>
    </lineage>
</organism>
<protein>
    <submittedName>
        <fullName evidence="1">Uncharacterized protein</fullName>
    </submittedName>
</protein>
<keyword evidence="2" id="KW-1185">Reference proteome</keyword>
<dbReference type="Proteomes" id="UP000075920">
    <property type="component" value="Unassembled WGS sequence"/>
</dbReference>
<proteinExistence type="predicted"/>